<feature type="signal peptide" evidence="2">
    <location>
        <begin position="1"/>
        <end position="18"/>
    </location>
</feature>
<evidence type="ECO:0000313" key="4">
    <source>
        <dbReference type="Proteomes" id="UP000017836"/>
    </source>
</evidence>
<evidence type="ECO:0000256" key="1">
    <source>
        <dbReference type="SAM" id="MobiDB-lite"/>
    </source>
</evidence>
<feature type="region of interest" description="Disordered" evidence="1">
    <location>
        <begin position="118"/>
        <end position="137"/>
    </location>
</feature>
<accession>U5D278</accession>
<organism evidence="3 4">
    <name type="scientific">Amborella trichopoda</name>
    <dbReference type="NCBI Taxonomy" id="13333"/>
    <lineage>
        <taxon>Eukaryota</taxon>
        <taxon>Viridiplantae</taxon>
        <taxon>Streptophyta</taxon>
        <taxon>Embryophyta</taxon>
        <taxon>Tracheophyta</taxon>
        <taxon>Spermatophyta</taxon>
        <taxon>Magnoliopsida</taxon>
        <taxon>Amborellales</taxon>
        <taxon>Amborellaceae</taxon>
        <taxon>Amborella</taxon>
    </lineage>
</organism>
<name>U5D278_AMBTC</name>
<keyword evidence="2" id="KW-0732">Signal</keyword>
<reference evidence="4" key="1">
    <citation type="journal article" date="2013" name="Science">
        <title>The Amborella genome and the evolution of flowering plants.</title>
        <authorList>
            <consortium name="Amborella Genome Project"/>
        </authorList>
    </citation>
    <scope>NUCLEOTIDE SEQUENCE [LARGE SCALE GENOMIC DNA]</scope>
</reference>
<dbReference type="Gramene" id="ERN16350">
    <property type="protein sequence ID" value="ERN16350"/>
    <property type="gene ID" value="AMTR_s04541p00004770"/>
</dbReference>
<evidence type="ECO:0000313" key="3">
    <source>
        <dbReference type="EMBL" id="ERN16350.1"/>
    </source>
</evidence>
<evidence type="ECO:0008006" key="5">
    <source>
        <dbReference type="Google" id="ProtNLM"/>
    </source>
</evidence>
<dbReference type="HOGENOM" id="CLU_154839_0_0_1"/>
<dbReference type="Proteomes" id="UP000017836">
    <property type="component" value="Unassembled WGS sequence"/>
</dbReference>
<protein>
    <recommendedName>
        <fullName evidence="5">BURP domain-containing protein</fullName>
    </recommendedName>
</protein>
<evidence type="ECO:0000256" key="2">
    <source>
        <dbReference type="SAM" id="SignalP"/>
    </source>
</evidence>
<proteinExistence type="predicted"/>
<feature type="chain" id="PRO_5004658589" description="BURP domain-containing protein" evidence="2">
    <location>
        <begin position="19"/>
        <end position="137"/>
    </location>
</feature>
<sequence>MDHLMSSIFMMELYYIVAILSAIVVPEASVASPSPSSGSSKDTLQLLSFKGMDHQEIVDLLICNSSPSKPNETSMKASPSIPKNIVSGFGKDSYRSVSGKGAPIEHGKLPLFKLDSRDLSGKGVNTKGSALVSGNGD</sequence>
<dbReference type="AlphaFoldDB" id="U5D278"/>
<dbReference type="EMBL" id="KI392461">
    <property type="protein sequence ID" value="ERN16350.1"/>
    <property type="molecule type" value="Genomic_DNA"/>
</dbReference>
<gene>
    <name evidence="3" type="ORF">AMTR_s04541p00004770</name>
</gene>
<keyword evidence="4" id="KW-1185">Reference proteome</keyword>